<evidence type="ECO:0000256" key="1">
    <source>
        <dbReference type="ARBA" id="ARBA00001933"/>
    </source>
</evidence>
<dbReference type="HOGENOM" id="CLU_038560_0_0_7"/>
<organism evidence="13 14">
    <name type="scientific">Oleidesulfovibrio alaskensis (strain ATCC BAA-1058 / DSM 17464 / G20)</name>
    <name type="common">Desulfovibrio alaskensis</name>
    <dbReference type="NCBI Taxonomy" id="207559"/>
    <lineage>
        <taxon>Bacteria</taxon>
        <taxon>Pseudomonadati</taxon>
        <taxon>Thermodesulfobacteriota</taxon>
        <taxon>Desulfovibrionia</taxon>
        <taxon>Desulfovibrionales</taxon>
        <taxon>Desulfovibrionaceae</taxon>
        <taxon>Oleidesulfovibrio</taxon>
    </lineage>
</organism>
<comment type="cofactor">
    <cofactor evidence="1">
        <name>pyridoxal 5'-phosphate</name>
        <dbReference type="ChEBI" id="CHEBI:597326"/>
    </cofactor>
</comment>
<keyword evidence="5" id="KW-0663">Pyridoxal phosphate</keyword>
<accession>Q315M2</accession>
<keyword evidence="6" id="KW-0745">Spermidine biosynthesis</keyword>
<feature type="binding site" evidence="11">
    <location>
        <position position="254"/>
    </location>
    <ligand>
        <name>substrate</name>
    </ligand>
</feature>
<evidence type="ECO:0000256" key="11">
    <source>
        <dbReference type="PIRSR" id="PIRSR038941-1"/>
    </source>
</evidence>
<dbReference type="SUPFAM" id="SSF50621">
    <property type="entry name" value="Alanine racemase C-terminal domain-like"/>
    <property type="match status" value="1"/>
</dbReference>
<reference evidence="13 14" key="1">
    <citation type="journal article" date="2011" name="J. Bacteriol.">
        <title>Complete genome sequence and updated annotation of Desulfovibrio alaskensis G20.</title>
        <authorList>
            <person name="Hauser L.J."/>
            <person name="Land M.L."/>
            <person name="Brown S.D."/>
            <person name="Larimer F."/>
            <person name="Keller K.L."/>
            <person name="Rapp-Giles B.J."/>
            <person name="Price M.N."/>
            <person name="Lin M."/>
            <person name="Bruce D.C."/>
            <person name="Detter J.C."/>
            <person name="Tapia R."/>
            <person name="Han C.S."/>
            <person name="Goodwin L.A."/>
            <person name="Cheng J.F."/>
            <person name="Pitluck S."/>
            <person name="Copeland A."/>
            <person name="Lucas S."/>
            <person name="Nolan M."/>
            <person name="Lapidus A.L."/>
            <person name="Palumbo A.V."/>
            <person name="Wall J.D."/>
        </authorList>
    </citation>
    <scope>NUCLEOTIDE SEQUENCE [LARGE SCALE GENOMIC DNA]</scope>
    <source>
        <strain evidence="14">ATCC BAA 1058 / DSM 17464 / G20</strain>
    </source>
</reference>
<dbReference type="EC" id="4.1.1.96" evidence="2"/>
<dbReference type="CDD" id="cd06829">
    <property type="entry name" value="PLPDE_III_CANSDC"/>
    <property type="match status" value="1"/>
</dbReference>
<dbReference type="FunFam" id="3.20.20.10:FF:000012">
    <property type="entry name" value="Carboxynorspermidine/carboxyspermidine decarboxylase"/>
    <property type="match status" value="1"/>
</dbReference>
<dbReference type="InterPro" id="IPR005730">
    <property type="entry name" value="Nsp_de-COase"/>
</dbReference>
<keyword evidence="14" id="KW-1185">Reference proteome</keyword>
<evidence type="ECO:0000259" key="12">
    <source>
        <dbReference type="Pfam" id="PF00278"/>
    </source>
</evidence>
<dbReference type="GO" id="GO:0045312">
    <property type="term" value="P:nor-spermidine biosynthetic process"/>
    <property type="evidence" value="ECO:0007669"/>
    <property type="project" value="InterPro"/>
</dbReference>
<dbReference type="KEGG" id="dde:Dde_0573"/>
<comment type="catalytic activity">
    <reaction evidence="9">
        <text>carboxyspermidine + H(+) = spermidine + CO2</text>
        <dbReference type="Rhea" id="RHEA:34095"/>
        <dbReference type="ChEBI" id="CHEBI:15378"/>
        <dbReference type="ChEBI" id="CHEBI:16526"/>
        <dbReference type="ChEBI" id="CHEBI:57834"/>
        <dbReference type="ChEBI" id="CHEBI:65072"/>
        <dbReference type="EC" id="4.1.1.96"/>
    </reaction>
</comment>
<evidence type="ECO:0000256" key="10">
    <source>
        <dbReference type="ARBA" id="ARBA00047389"/>
    </source>
</evidence>
<dbReference type="GO" id="GO:0009089">
    <property type="term" value="P:lysine biosynthetic process via diaminopimelate"/>
    <property type="evidence" value="ECO:0007669"/>
    <property type="project" value="TreeGrafter"/>
</dbReference>
<comment type="similarity">
    <text evidence="8">Belongs to the Orn/Lys/Arg decarboxylase class-II family. NspC subfamily.</text>
</comment>
<gene>
    <name evidence="13" type="ordered locus">Dde_0573</name>
</gene>
<dbReference type="RefSeq" id="WP_011366687.1">
    <property type="nucleotide sequence ID" value="NC_007519.1"/>
</dbReference>
<dbReference type="GO" id="GO:0008295">
    <property type="term" value="P:spermidine biosynthetic process"/>
    <property type="evidence" value="ECO:0007669"/>
    <property type="project" value="UniProtKB-KW"/>
</dbReference>
<dbReference type="Proteomes" id="UP000002710">
    <property type="component" value="Chromosome"/>
</dbReference>
<dbReference type="PANTHER" id="PTHR43727:SF1">
    <property type="entry name" value="CARBOXYNORSPERMIDINE_CARBOXYSPERMIDINE DECARBOXYLASE"/>
    <property type="match status" value="1"/>
</dbReference>
<evidence type="ECO:0000256" key="2">
    <source>
        <dbReference type="ARBA" id="ARBA00012259"/>
    </source>
</evidence>
<dbReference type="AlphaFoldDB" id="Q315M2"/>
<sequence length="391" mass="43385">MERGYLERLGIGRVPSPCFVVDEGLLSRNLAVLDTVQQRTGARILLALKGFAMFSVFPLLRTVLHGACASSPHEARLAREEFGREVHVFAAAYSDDDMQDILRHADHVVFNSFAQLERFRPAVQACPRHVSMGIRVNPEHSEGAVPIYDPCSDGSRLGVRLREFEAALERDSGALDGVEGLHFHTLCQHNADALERTLAEVEKKFGRWMHGMQWVNMGGGHHITRSDYDVDTLCRCAAHVRRTYGVQVYLEPGEAVALDTGILVATVLDVVQADMPVAILDASAACHMPDVLEMPYRPHVIGSGLQGEKAYSYRFAGKSCLAGDVIGEYSFDEPLRAGDRVAFTDMAIYSMVKTNTFNGLQLPAIARYRPATDEILVERTFGYEDFRNRLS</sequence>
<keyword evidence="4" id="KW-0210">Decarboxylase</keyword>
<evidence type="ECO:0000313" key="13">
    <source>
        <dbReference type="EMBL" id="ABB37374.1"/>
    </source>
</evidence>
<dbReference type="InterPro" id="IPR022643">
    <property type="entry name" value="De-COase2_C"/>
</dbReference>
<evidence type="ECO:0000256" key="3">
    <source>
        <dbReference type="ARBA" id="ARBA00013633"/>
    </source>
</evidence>
<dbReference type="eggNOG" id="COG0019">
    <property type="taxonomic scope" value="Bacteria"/>
</dbReference>
<feature type="domain" description="Orn/DAP/Arg decarboxylase 2 C-terminal" evidence="12">
    <location>
        <begin position="94"/>
        <end position="346"/>
    </location>
</feature>
<evidence type="ECO:0000256" key="6">
    <source>
        <dbReference type="ARBA" id="ARBA00023066"/>
    </source>
</evidence>
<comment type="catalytic activity">
    <reaction evidence="10">
        <text>carboxynorspermidine + H(+) = norspermidine + CO2</text>
        <dbReference type="Rhea" id="RHEA:34099"/>
        <dbReference type="ChEBI" id="CHEBI:15378"/>
        <dbReference type="ChEBI" id="CHEBI:16526"/>
        <dbReference type="ChEBI" id="CHEBI:57920"/>
        <dbReference type="ChEBI" id="CHEBI:65070"/>
        <dbReference type="EC" id="4.1.1.96"/>
    </reaction>
</comment>
<dbReference type="GO" id="GO:0008836">
    <property type="term" value="F:diaminopimelate decarboxylase activity"/>
    <property type="evidence" value="ECO:0007669"/>
    <property type="project" value="TreeGrafter"/>
</dbReference>
<dbReference type="PANTHER" id="PTHR43727">
    <property type="entry name" value="DIAMINOPIMELATE DECARBOXYLASE"/>
    <property type="match status" value="1"/>
</dbReference>
<dbReference type="Pfam" id="PF00278">
    <property type="entry name" value="Orn_DAP_Arg_deC"/>
    <property type="match status" value="1"/>
</dbReference>
<dbReference type="NCBIfam" id="TIGR01047">
    <property type="entry name" value="nspC"/>
    <property type="match status" value="1"/>
</dbReference>
<evidence type="ECO:0000256" key="7">
    <source>
        <dbReference type="ARBA" id="ARBA00023239"/>
    </source>
</evidence>
<dbReference type="Gene3D" id="2.40.37.10">
    <property type="entry name" value="Lyase, Ornithine Decarboxylase, Chain A, domain 1"/>
    <property type="match status" value="1"/>
</dbReference>
<evidence type="ECO:0000256" key="8">
    <source>
        <dbReference type="ARBA" id="ARBA00025802"/>
    </source>
</evidence>
<dbReference type="PIRSF" id="PIRSF038941">
    <property type="entry name" value="NspC"/>
    <property type="match status" value="1"/>
</dbReference>
<feature type="binding site" evidence="11">
    <location>
        <position position="290"/>
    </location>
    <ligand>
        <name>substrate</name>
    </ligand>
</feature>
<keyword evidence="7" id="KW-0456">Lyase</keyword>
<name>Q315M2_OLEA2</name>
<dbReference type="InterPro" id="IPR009006">
    <property type="entry name" value="Ala_racemase/Decarboxylase_C"/>
</dbReference>
<dbReference type="STRING" id="207559.Dde_0573"/>
<dbReference type="SUPFAM" id="SSF51419">
    <property type="entry name" value="PLP-binding barrel"/>
    <property type="match status" value="1"/>
</dbReference>
<evidence type="ECO:0000256" key="4">
    <source>
        <dbReference type="ARBA" id="ARBA00022793"/>
    </source>
</evidence>
<evidence type="ECO:0000256" key="9">
    <source>
        <dbReference type="ARBA" id="ARBA00047351"/>
    </source>
</evidence>
<dbReference type="EMBL" id="CP000112">
    <property type="protein sequence ID" value="ABB37374.1"/>
    <property type="molecule type" value="Genomic_DNA"/>
</dbReference>
<dbReference type="InterPro" id="IPR029066">
    <property type="entry name" value="PLP-binding_barrel"/>
</dbReference>
<evidence type="ECO:0000256" key="5">
    <source>
        <dbReference type="ARBA" id="ARBA00022898"/>
    </source>
</evidence>
<protein>
    <recommendedName>
        <fullName evidence="3">Carboxynorspermidine/carboxyspermidine decarboxylase</fullName>
        <ecNumber evidence="2">4.1.1.96</ecNumber>
    </recommendedName>
</protein>
<dbReference type="Gene3D" id="3.20.20.10">
    <property type="entry name" value="Alanine racemase"/>
    <property type="match status" value="1"/>
</dbReference>
<proteinExistence type="inferred from homology"/>
<evidence type="ECO:0000313" key="14">
    <source>
        <dbReference type="Proteomes" id="UP000002710"/>
    </source>
</evidence>